<keyword evidence="3" id="KW-1185">Reference proteome</keyword>
<proteinExistence type="predicted"/>
<dbReference type="EMBL" id="CAJNOC010003081">
    <property type="protein sequence ID" value="CAF0966851.1"/>
    <property type="molecule type" value="Genomic_DNA"/>
</dbReference>
<sequence>MQGHSKYDRSEINTILDKFMNRKLNHADNALSKNSASINNYENEINIMKKNVENKVNDLNSVKKEVEIQFYLKTNSNNYKSCGYKNNQVYLNQLSIENDIFCVQET</sequence>
<reference evidence="2" key="1">
    <citation type="submission" date="2021-02" db="EMBL/GenBank/DDBJ databases">
        <authorList>
            <person name="Nowell W R."/>
        </authorList>
    </citation>
    <scope>NUCLEOTIDE SEQUENCE</scope>
    <source>
        <strain evidence="2">Ploen Becks lab</strain>
    </source>
</reference>
<name>A0A814EED9_9BILA</name>
<evidence type="ECO:0000256" key="1">
    <source>
        <dbReference type="SAM" id="Coils"/>
    </source>
</evidence>
<protein>
    <submittedName>
        <fullName evidence="2">Uncharacterized protein</fullName>
    </submittedName>
</protein>
<accession>A0A814EED9</accession>
<dbReference type="Proteomes" id="UP000663879">
    <property type="component" value="Unassembled WGS sequence"/>
</dbReference>
<evidence type="ECO:0000313" key="2">
    <source>
        <dbReference type="EMBL" id="CAF0966851.1"/>
    </source>
</evidence>
<feature type="coiled-coil region" evidence="1">
    <location>
        <begin position="31"/>
        <end position="69"/>
    </location>
</feature>
<dbReference type="AlphaFoldDB" id="A0A814EED9"/>
<comment type="caution">
    <text evidence="2">The sequence shown here is derived from an EMBL/GenBank/DDBJ whole genome shotgun (WGS) entry which is preliminary data.</text>
</comment>
<evidence type="ECO:0000313" key="3">
    <source>
        <dbReference type="Proteomes" id="UP000663879"/>
    </source>
</evidence>
<gene>
    <name evidence="2" type="ORF">OXX778_LOCUS14707</name>
</gene>
<organism evidence="2 3">
    <name type="scientific">Brachionus calyciflorus</name>
    <dbReference type="NCBI Taxonomy" id="104777"/>
    <lineage>
        <taxon>Eukaryota</taxon>
        <taxon>Metazoa</taxon>
        <taxon>Spiralia</taxon>
        <taxon>Gnathifera</taxon>
        <taxon>Rotifera</taxon>
        <taxon>Eurotatoria</taxon>
        <taxon>Monogononta</taxon>
        <taxon>Pseudotrocha</taxon>
        <taxon>Ploima</taxon>
        <taxon>Brachionidae</taxon>
        <taxon>Brachionus</taxon>
    </lineage>
</organism>
<keyword evidence="1" id="KW-0175">Coiled coil</keyword>